<dbReference type="PANTHER" id="PTHR16148">
    <property type="entry name" value="NF-KAPPA-B-REPRESSING FACTOR-RELATED"/>
    <property type="match status" value="1"/>
</dbReference>
<feature type="region of interest" description="Disordered" evidence="1">
    <location>
        <begin position="154"/>
        <end position="177"/>
    </location>
</feature>
<feature type="compositionally biased region" description="Polar residues" evidence="1">
    <location>
        <begin position="60"/>
        <end position="105"/>
    </location>
</feature>
<dbReference type="PANTHER" id="PTHR16148:SF14">
    <property type="entry name" value="MYND-TYPE DOMAIN-CONTAINING PROTEIN"/>
    <property type="match status" value="1"/>
</dbReference>
<dbReference type="Proteomes" id="UP001627154">
    <property type="component" value="Unassembled WGS sequence"/>
</dbReference>
<feature type="compositionally biased region" description="Low complexity" evidence="1">
    <location>
        <begin position="17"/>
        <end position="31"/>
    </location>
</feature>
<feature type="compositionally biased region" description="Low complexity" evidence="1">
    <location>
        <begin position="156"/>
        <end position="177"/>
    </location>
</feature>
<feature type="region of interest" description="Disordered" evidence="1">
    <location>
        <begin position="536"/>
        <end position="567"/>
    </location>
</feature>
<feature type="region of interest" description="Disordered" evidence="1">
    <location>
        <begin position="456"/>
        <end position="482"/>
    </location>
</feature>
<name>A0ABD2XAZ7_9HYME</name>
<dbReference type="EMBL" id="JBJJXI010000034">
    <property type="protein sequence ID" value="KAL3402547.1"/>
    <property type="molecule type" value="Genomic_DNA"/>
</dbReference>
<feature type="compositionally biased region" description="Polar residues" evidence="1">
    <location>
        <begin position="473"/>
        <end position="482"/>
    </location>
</feature>
<reference evidence="2 3" key="1">
    <citation type="journal article" date="2024" name="bioRxiv">
        <title>A reference genome for Trichogramma kaykai: A tiny desert-dwelling parasitoid wasp with competing sex-ratio distorters.</title>
        <authorList>
            <person name="Culotta J."/>
            <person name="Lindsey A.R."/>
        </authorList>
    </citation>
    <scope>NUCLEOTIDE SEQUENCE [LARGE SCALE GENOMIC DNA]</scope>
    <source>
        <strain evidence="2 3">KSX58</strain>
    </source>
</reference>
<feature type="compositionally biased region" description="Basic and acidic residues" evidence="1">
    <location>
        <begin position="456"/>
        <end position="472"/>
    </location>
</feature>
<proteinExistence type="predicted"/>
<gene>
    <name evidence="2" type="ORF">TKK_004493</name>
</gene>
<keyword evidence="3" id="KW-1185">Reference proteome</keyword>
<evidence type="ECO:0000313" key="2">
    <source>
        <dbReference type="EMBL" id="KAL3402547.1"/>
    </source>
</evidence>
<comment type="caution">
    <text evidence="2">The sequence shown here is derived from an EMBL/GenBank/DDBJ whole genome shotgun (WGS) entry which is preliminary data.</text>
</comment>
<dbReference type="AlphaFoldDB" id="A0ABD2XAZ7"/>
<sequence length="567" mass="62976">MTQYQSMFSKPPLADDSNNNSNNNGSGSNSNFQQVTFGQLPTSSFNNNDNNNNNGCQYDPNRQLNYAYPSSGNAAHLQQQQSNVPMQGNNTGCSLFASPATTMHPQQQQQQQHLHRSNFGNNPIMWSCGQSLSRSLIDQICASGSTPVLILPCETSSSGNNNSSNGSSQQPSQQSSSSGMTNYCCCCCRIRGLSAAPTQLINNFCACKSDGNGVMMQPELHFKSNTNDNNNGYAATWLQAEKTANQQQQQQQAAAASLSIQLQAIVSQLMGIQGIAATVVCKLLLKNVVEARVQETPEELMDKATRCLHRLSLEQLVEESRRCQEVAGLVRVYLIWASNSPQLIPILTGAQLRINTIKSCLELLINARVVQDQSAGVQQGGQQQQDKQEEPIDEAILNLKSNDELLQLLGQLREKECQERVNLSFNQPYGSQKLLYQRKLDNCQRKIQQIERELNRRRDSNTVHDYPGKEPVTRSSEVQRPTLQDQDHDLFVDSGSESNFCVERPKRLLLKPHVGSPETTYDQRRPEQNVCVNCNNDDCDNAKNDNKDDNDNDDNNSDGKSVDRAHG</sequence>
<evidence type="ECO:0000256" key="1">
    <source>
        <dbReference type="SAM" id="MobiDB-lite"/>
    </source>
</evidence>
<feature type="compositionally biased region" description="Polar residues" evidence="1">
    <location>
        <begin position="32"/>
        <end position="45"/>
    </location>
</feature>
<organism evidence="2 3">
    <name type="scientific">Trichogramma kaykai</name>
    <dbReference type="NCBI Taxonomy" id="54128"/>
    <lineage>
        <taxon>Eukaryota</taxon>
        <taxon>Metazoa</taxon>
        <taxon>Ecdysozoa</taxon>
        <taxon>Arthropoda</taxon>
        <taxon>Hexapoda</taxon>
        <taxon>Insecta</taxon>
        <taxon>Pterygota</taxon>
        <taxon>Neoptera</taxon>
        <taxon>Endopterygota</taxon>
        <taxon>Hymenoptera</taxon>
        <taxon>Apocrita</taxon>
        <taxon>Proctotrupomorpha</taxon>
        <taxon>Chalcidoidea</taxon>
        <taxon>Trichogrammatidae</taxon>
        <taxon>Trichogramma</taxon>
    </lineage>
</organism>
<accession>A0ABD2XAZ7</accession>
<feature type="compositionally biased region" description="Basic and acidic residues" evidence="1">
    <location>
        <begin position="540"/>
        <end position="549"/>
    </location>
</feature>
<protein>
    <submittedName>
        <fullName evidence="2">Uncharacterized protein</fullName>
    </submittedName>
</protein>
<evidence type="ECO:0000313" key="3">
    <source>
        <dbReference type="Proteomes" id="UP001627154"/>
    </source>
</evidence>
<feature type="region of interest" description="Disordered" evidence="1">
    <location>
        <begin position="1"/>
        <end position="115"/>
    </location>
</feature>